<dbReference type="GO" id="GO:0006635">
    <property type="term" value="P:fatty acid beta-oxidation"/>
    <property type="evidence" value="ECO:0007669"/>
    <property type="project" value="TreeGrafter"/>
</dbReference>
<dbReference type="Gene3D" id="1.10.12.10">
    <property type="entry name" value="Lyase 2-enoyl-coa Hydratase, Chain A, domain 2"/>
    <property type="match status" value="1"/>
</dbReference>
<comment type="similarity">
    <text evidence="1">Belongs to the enoyl-CoA hydratase/isomerase family.</text>
</comment>
<keyword evidence="4" id="KW-1185">Reference proteome</keyword>
<dbReference type="EMBL" id="CAAGRJ010011357">
    <property type="protein sequence ID" value="VFV28424.1"/>
    <property type="molecule type" value="Genomic_DNA"/>
</dbReference>
<organism evidence="3 4">
    <name type="scientific">Lynx pardinus</name>
    <name type="common">Iberian lynx</name>
    <name type="synonym">Felis pardina</name>
    <dbReference type="NCBI Taxonomy" id="191816"/>
    <lineage>
        <taxon>Eukaryota</taxon>
        <taxon>Metazoa</taxon>
        <taxon>Chordata</taxon>
        <taxon>Craniata</taxon>
        <taxon>Vertebrata</taxon>
        <taxon>Euteleostomi</taxon>
        <taxon>Mammalia</taxon>
        <taxon>Eutheria</taxon>
        <taxon>Laurasiatheria</taxon>
        <taxon>Carnivora</taxon>
        <taxon>Feliformia</taxon>
        <taxon>Felidae</taxon>
        <taxon>Felinae</taxon>
        <taxon>Lynx</taxon>
    </lineage>
</organism>
<dbReference type="InterPro" id="IPR014748">
    <property type="entry name" value="Enoyl-CoA_hydra_C"/>
</dbReference>
<protein>
    <submittedName>
        <fullName evidence="3">Methylglutaconyl-mitochondrial</fullName>
    </submittedName>
</protein>
<dbReference type="PANTHER" id="PTHR11941">
    <property type="entry name" value="ENOYL-COA HYDRATASE-RELATED"/>
    <property type="match status" value="1"/>
</dbReference>
<dbReference type="SUPFAM" id="SSF52096">
    <property type="entry name" value="ClpP/crotonase"/>
    <property type="match status" value="1"/>
</dbReference>
<evidence type="ECO:0000256" key="1">
    <source>
        <dbReference type="ARBA" id="ARBA00005254"/>
    </source>
</evidence>
<dbReference type="GO" id="GO:0005739">
    <property type="term" value="C:mitochondrion"/>
    <property type="evidence" value="ECO:0007669"/>
    <property type="project" value="TreeGrafter"/>
</dbReference>
<gene>
    <name evidence="3" type="ORF">LYPA_23C018926</name>
</gene>
<name>A0A485N8C6_LYNPA</name>
<dbReference type="PANTHER" id="PTHR11941:SF12">
    <property type="entry name" value="METHYLGLUTACONYL-COA HYDRATASE, MITOCHONDRIAL"/>
    <property type="match status" value="1"/>
</dbReference>
<dbReference type="FunFam" id="1.10.12.10:FF:000001">
    <property type="entry name" value="Probable enoyl-CoA hydratase, mitochondrial"/>
    <property type="match status" value="1"/>
</dbReference>
<evidence type="ECO:0000313" key="4">
    <source>
        <dbReference type="Proteomes" id="UP000386466"/>
    </source>
</evidence>
<dbReference type="Proteomes" id="UP000386466">
    <property type="component" value="Unassembled WGS sequence"/>
</dbReference>
<dbReference type="Pfam" id="PF00378">
    <property type="entry name" value="ECH_1"/>
    <property type="match status" value="1"/>
</dbReference>
<dbReference type="InterPro" id="IPR029045">
    <property type="entry name" value="ClpP/crotonase-like_dom_sf"/>
</dbReference>
<evidence type="ECO:0000313" key="3">
    <source>
        <dbReference type="EMBL" id="VFV28424.1"/>
    </source>
</evidence>
<dbReference type="AlphaFoldDB" id="A0A485N8C6"/>
<accession>A0A485N8C6</accession>
<evidence type="ECO:0000256" key="2">
    <source>
        <dbReference type="ARBA" id="ARBA00023239"/>
    </source>
</evidence>
<keyword evidence="2" id="KW-0456">Lyase</keyword>
<sequence>MLSKAVDAFKSDSKARTVIVRSEVPGIFCAGADLKKRVQGRLGGAVVQVNPSEVGPFVSKMRAVMNEIEAGGAQPLPGGIGMVLIKDFIFSARVLHGQEAKAVGLISHVLEQNQAGMLPSPRKALDLAGKFLPQGPVAIKMAKLAVNQGMEIDLVTGFAIEAACYAQTLPTKDRLEGLLACKEKRSPRSKRE</sequence>
<proteinExistence type="inferred from homology"/>
<reference evidence="3 4" key="1">
    <citation type="submission" date="2019-01" db="EMBL/GenBank/DDBJ databases">
        <authorList>
            <person name="Alioto T."/>
            <person name="Alioto T."/>
        </authorList>
    </citation>
    <scope>NUCLEOTIDE SEQUENCE [LARGE SCALE GENOMIC DNA]</scope>
</reference>
<dbReference type="GO" id="GO:0004300">
    <property type="term" value="F:enoyl-CoA hydratase activity"/>
    <property type="evidence" value="ECO:0007669"/>
    <property type="project" value="TreeGrafter"/>
</dbReference>
<dbReference type="Gene3D" id="3.90.226.10">
    <property type="entry name" value="2-enoyl-CoA Hydratase, Chain A, domain 1"/>
    <property type="match status" value="1"/>
</dbReference>
<dbReference type="InterPro" id="IPR001753">
    <property type="entry name" value="Enoyl-CoA_hydra/iso"/>
</dbReference>